<evidence type="ECO:0000313" key="2">
    <source>
        <dbReference type="Proteomes" id="UP000799437"/>
    </source>
</evidence>
<keyword evidence="2" id="KW-1185">Reference proteome</keyword>
<evidence type="ECO:0000313" key="1">
    <source>
        <dbReference type="EMBL" id="KAF2758574.1"/>
    </source>
</evidence>
<dbReference type="GeneID" id="54487998"/>
<dbReference type="AlphaFoldDB" id="A0A6A6W973"/>
<dbReference type="Proteomes" id="UP000799437">
    <property type="component" value="Unassembled WGS sequence"/>
</dbReference>
<organism evidence="1 2">
    <name type="scientific">Pseudovirgaria hyperparasitica</name>
    <dbReference type="NCBI Taxonomy" id="470096"/>
    <lineage>
        <taxon>Eukaryota</taxon>
        <taxon>Fungi</taxon>
        <taxon>Dikarya</taxon>
        <taxon>Ascomycota</taxon>
        <taxon>Pezizomycotina</taxon>
        <taxon>Dothideomycetes</taxon>
        <taxon>Dothideomycetes incertae sedis</taxon>
        <taxon>Acrospermales</taxon>
        <taxon>Acrospermaceae</taxon>
        <taxon>Pseudovirgaria</taxon>
    </lineage>
</organism>
<accession>A0A6A6W973</accession>
<proteinExistence type="predicted"/>
<name>A0A6A6W973_9PEZI</name>
<dbReference type="OrthoDB" id="3783539at2759"/>
<protein>
    <submittedName>
        <fullName evidence="1">Uncharacterized protein</fullName>
    </submittedName>
</protein>
<gene>
    <name evidence="1" type="ORF">EJ05DRAFT_500091</name>
</gene>
<dbReference type="EMBL" id="ML996571">
    <property type="protein sequence ID" value="KAF2758574.1"/>
    <property type="molecule type" value="Genomic_DNA"/>
</dbReference>
<dbReference type="RefSeq" id="XP_033601025.1">
    <property type="nucleotide sequence ID" value="XM_033746944.1"/>
</dbReference>
<sequence length="67" mass="8126">MSIQHQQHQQTIEARYVDPRKLITCLERRYEKDFQVKLRMNHYRIYASPDKGVLTNDEIRACSALYR</sequence>
<reference evidence="1" key="1">
    <citation type="journal article" date="2020" name="Stud. Mycol.">
        <title>101 Dothideomycetes genomes: a test case for predicting lifestyles and emergence of pathogens.</title>
        <authorList>
            <person name="Haridas S."/>
            <person name="Albert R."/>
            <person name="Binder M."/>
            <person name="Bloem J."/>
            <person name="Labutti K."/>
            <person name="Salamov A."/>
            <person name="Andreopoulos B."/>
            <person name="Baker S."/>
            <person name="Barry K."/>
            <person name="Bills G."/>
            <person name="Bluhm B."/>
            <person name="Cannon C."/>
            <person name="Castanera R."/>
            <person name="Culley D."/>
            <person name="Daum C."/>
            <person name="Ezra D."/>
            <person name="Gonzalez J."/>
            <person name="Henrissat B."/>
            <person name="Kuo A."/>
            <person name="Liang C."/>
            <person name="Lipzen A."/>
            <person name="Lutzoni F."/>
            <person name="Magnuson J."/>
            <person name="Mondo S."/>
            <person name="Nolan M."/>
            <person name="Ohm R."/>
            <person name="Pangilinan J."/>
            <person name="Park H.-J."/>
            <person name="Ramirez L."/>
            <person name="Alfaro M."/>
            <person name="Sun H."/>
            <person name="Tritt A."/>
            <person name="Yoshinaga Y."/>
            <person name="Zwiers L.-H."/>
            <person name="Turgeon B."/>
            <person name="Goodwin S."/>
            <person name="Spatafora J."/>
            <person name="Crous P."/>
            <person name="Grigoriev I."/>
        </authorList>
    </citation>
    <scope>NUCLEOTIDE SEQUENCE</scope>
    <source>
        <strain evidence="1">CBS 121739</strain>
    </source>
</reference>